<keyword evidence="2" id="KW-1185">Reference proteome</keyword>
<name>A0ABT8L2H3_9BACT</name>
<proteinExistence type="predicted"/>
<protein>
    <submittedName>
        <fullName evidence="1">Uncharacterized protein</fullName>
    </submittedName>
</protein>
<dbReference type="RefSeq" id="WP_346757240.1">
    <property type="nucleotide sequence ID" value="NZ_JAUJEB010000001.1"/>
</dbReference>
<comment type="caution">
    <text evidence="1">The sequence shown here is derived from an EMBL/GenBank/DDBJ whole genome shotgun (WGS) entry which is preliminary data.</text>
</comment>
<organism evidence="1 2">
    <name type="scientific">Agaribacillus aureus</name>
    <dbReference type="NCBI Taxonomy" id="3051825"/>
    <lineage>
        <taxon>Bacteria</taxon>
        <taxon>Pseudomonadati</taxon>
        <taxon>Bacteroidota</taxon>
        <taxon>Cytophagia</taxon>
        <taxon>Cytophagales</taxon>
        <taxon>Splendidivirgaceae</taxon>
        <taxon>Agaribacillus</taxon>
    </lineage>
</organism>
<gene>
    <name evidence="1" type="ORF">QQ020_07615</name>
</gene>
<dbReference type="EMBL" id="JAUJEB010000001">
    <property type="protein sequence ID" value="MDN5211913.1"/>
    <property type="molecule type" value="Genomic_DNA"/>
</dbReference>
<dbReference type="Proteomes" id="UP001172083">
    <property type="component" value="Unassembled WGS sequence"/>
</dbReference>
<evidence type="ECO:0000313" key="1">
    <source>
        <dbReference type="EMBL" id="MDN5211913.1"/>
    </source>
</evidence>
<evidence type="ECO:0000313" key="2">
    <source>
        <dbReference type="Proteomes" id="UP001172083"/>
    </source>
</evidence>
<reference evidence="1" key="1">
    <citation type="submission" date="2023-06" db="EMBL/GenBank/DDBJ databases">
        <title>Genomic of Agaribacillus aureum.</title>
        <authorList>
            <person name="Wang G."/>
        </authorList>
    </citation>
    <scope>NUCLEOTIDE SEQUENCE</scope>
    <source>
        <strain evidence="1">BMA12</strain>
    </source>
</reference>
<sequence length="261" mass="29326">MEILHQLTPAEAFLIREAKAASFRDLLKYTLIDLMFKKVLRCEEHEHKAHPNDPARIIHYVGRGLRYDGFRPKPHEWVFLKPFSYQEDLVIMFRHVVKMGYENAGSRRGYLFDKILQSSDLAGYFRGGWLNRWLVSVQLTERGQQVREAINRAVDELERKLPDLIRSDLPAAMEILKKINGNVLLLQSFDFELLKQIDDEFGRSVAQRETGTSSGCTGCFVYHDTYGHDFDSGYDSVDGGGSGCGGMSGCSGCGGCGGCGS</sequence>
<accession>A0ABT8L2H3</accession>